<dbReference type="InterPro" id="IPR003115">
    <property type="entry name" value="ParB_N"/>
</dbReference>
<dbReference type="Proteomes" id="UP001516061">
    <property type="component" value="Unassembled WGS sequence"/>
</dbReference>
<dbReference type="SUPFAM" id="SSF110849">
    <property type="entry name" value="ParB/Sulfiredoxin"/>
    <property type="match status" value="1"/>
</dbReference>
<dbReference type="CDD" id="cd16405">
    <property type="entry name" value="RepB_like_N"/>
    <property type="match status" value="1"/>
</dbReference>
<dbReference type="SUPFAM" id="SSF109709">
    <property type="entry name" value="KorB DNA-binding domain-like"/>
    <property type="match status" value="1"/>
</dbReference>
<comment type="similarity">
    <text evidence="1">Belongs to the ParB family.</text>
</comment>
<dbReference type="SMART" id="SM00470">
    <property type="entry name" value="ParB"/>
    <property type="match status" value="1"/>
</dbReference>
<evidence type="ECO:0000259" key="3">
    <source>
        <dbReference type="SMART" id="SM00470"/>
    </source>
</evidence>
<dbReference type="PANTHER" id="PTHR33375:SF1">
    <property type="entry name" value="CHROMOSOME-PARTITIONING PROTEIN PARB-RELATED"/>
    <property type="match status" value="1"/>
</dbReference>
<dbReference type="InterPro" id="IPR004437">
    <property type="entry name" value="ParB/RepB/Spo0J"/>
</dbReference>
<evidence type="ECO:0000313" key="5">
    <source>
        <dbReference type="Proteomes" id="UP001516061"/>
    </source>
</evidence>
<dbReference type="PANTHER" id="PTHR33375">
    <property type="entry name" value="CHROMOSOME-PARTITIONING PROTEIN PARB-RELATED"/>
    <property type="match status" value="1"/>
</dbReference>
<dbReference type="EMBL" id="JABSNM010000022">
    <property type="protein sequence ID" value="NRT58014.1"/>
    <property type="molecule type" value="Genomic_DNA"/>
</dbReference>
<evidence type="ECO:0000256" key="2">
    <source>
        <dbReference type="SAM" id="MobiDB-lite"/>
    </source>
</evidence>
<organism evidence="4 5">
    <name type="scientific">Sphaerotilus uruguayifluvii</name>
    <dbReference type="NCBI Taxonomy" id="2735897"/>
    <lineage>
        <taxon>Bacteria</taxon>
        <taxon>Pseudomonadati</taxon>
        <taxon>Pseudomonadota</taxon>
        <taxon>Betaproteobacteria</taxon>
        <taxon>Burkholderiales</taxon>
        <taxon>Sphaerotilaceae</taxon>
        <taxon>Sphaerotilus</taxon>
    </lineage>
</organism>
<reference evidence="4 5" key="1">
    <citation type="submission" date="2020-05" db="EMBL/GenBank/DDBJ databases">
        <title>Genomic Encyclopedia of Type Strains, Phase IV (KMG-V): Genome sequencing to study the core and pangenomes of soil and plant-associated prokaryotes.</title>
        <authorList>
            <person name="Whitman W."/>
        </authorList>
    </citation>
    <scope>NUCLEOTIDE SEQUENCE [LARGE SCALE GENOMIC DNA]</scope>
    <source>
        <strain evidence="4 5">C29</strain>
    </source>
</reference>
<dbReference type="Gene3D" id="3.90.1530.30">
    <property type="match status" value="1"/>
</dbReference>
<dbReference type="RefSeq" id="WP_173807044.1">
    <property type="nucleotide sequence ID" value="NZ_JABSNM010000022.1"/>
</dbReference>
<dbReference type="Pfam" id="PF02195">
    <property type="entry name" value="ParB_N"/>
    <property type="match status" value="1"/>
</dbReference>
<dbReference type="InterPro" id="IPR050336">
    <property type="entry name" value="Chromosome_partition/occlusion"/>
</dbReference>
<dbReference type="InterPro" id="IPR037972">
    <property type="entry name" value="RepB_N"/>
</dbReference>
<feature type="region of interest" description="Disordered" evidence="2">
    <location>
        <begin position="17"/>
        <end position="38"/>
    </location>
</feature>
<proteinExistence type="inferred from homology"/>
<keyword evidence="5" id="KW-1185">Reference proteome</keyword>
<dbReference type="InterPro" id="IPR036086">
    <property type="entry name" value="ParB/Sulfiredoxin_sf"/>
</dbReference>
<feature type="domain" description="ParB-like N-terminal" evidence="3">
    <location>
        <begin position="73"/>
        <end position="177"/>
    </location>
</feature>
<evidence type="ECO:0000256" key="1">
    <source>
        <dbReference type="ARBA" id="ARBA00006295"/>
    </source>
</evidence>
<dbReference type="Gene3D" id="1.10.10.2830">
    <property type="match status" value="1"/>
</dbReference>
<sequence length="359" mass="39617">MAKKIFEKAGLINLPNKPAVAASDVPDSPAQDPRPKTAPGAMLQFMGQQSAAVREVEELRTRLQEFDGAQVVRMLEPARVAPSRWANRHETSFADAEFALLKDEIRSAGGNVQPIKVRPLKPGQVLNGSTPGAVADFELIYGHRRHRACLELGLKVAALIEPMSDQELFQQMDRENRSRKNLSPWEQGCMYRKALDEGLYPSLRKLAEAVGVDVGQASRSVALTRLPAEIIQAFPSPNEIQYRWVKELADAAQRDPAGMLAASREIAMSPMAVSSKAIFEQLISERNQPAKSVEPFNTPAEPAQAASVDLVVSGKVLGQMRYRKSGGVSIDLDNVTLDEEQKTELLCRLEDVLREVLKW</sequence>
<name>A0ABX2G990_9BURK</name>
<comment type="caution">
    <text evidence="4">The sequence shown here is derived from an EMBL/GenBank/DDBJ whole genome shotgun (WGS) entry which is preliminary data.</text>
</comment>
<protein>
    <submittedName>
        <fullName evidence="4">ParB family chromosome partitioning protein</fullName>
    </submittedName>
</protein>
<accession>A0ABX2G990</accession>
<dbReference type="NCBIfam" id="TIGR00180">
    <property type="entry name" value="parB_part"/>
    <property type="match status" value="1"/>
</dbReference>
<gene>
    <name evidence="4" type="ORF">HNQ01_003780</name>
</gene>
<evidence type="ECO:0000313" key="4">
    <source>
        <dbReference type="EMBL" id="NRT58014.1"/>
    </source>
</evidence>